<name>A0A940NNW3_9BACI</name>
<evidence type="ECO:0000256" key="2">
    <source>
        <dbReference type="ARBA" id="ARBA00022729"/>
    </source>
</evidence>
<gene>
    <name evidence="5" type="ORF">J5Y03_03520</name>
</gene>
<dbReference type="NCBIfam" id="NF038402">
    <property type="entry name" value="TroA_like"/>
    <property type="match status" value="1"/>
</dbReference>
<dbReference type="Gene3D" id="3.40.50.1980">
    <property type="entry name" value="Nitrogenase molybdenum iron protein domain"/>
    <property type="match status" value="2"/>
</dbReference>
<dbReference type="InterPro" id="IPR054828">
    <property type="entry name" value="Vit_B12_bind_prot"/>
</dbReference>
<feature type="chain" id="PRO_5039212755" evidence="3">
    <location>
        <begin position="22"/>
        <end position="322"/>
    </location>
</feature>
<keyword evidence="6" id="KW-1185">Reference proteome</keyword>
<reference evidence="5" key="1">
    <citation type="submission" date="2021-04" db="EMBL/GenBank/DDBJ databases">
        <title>Genome seq and assembly of Bacillus sp.</title>
        <authorList>
            <person name="Chhetri G."/>
        </authorList>
    </citation>
    <scope>NUCLEOTIDE SEQUENCE</scope>
    <source>
        <strain evidence="5">RG28</strain>
    </source>
</reference>
<evidence type="ECO:0000256" key="3">
    <source>
        <dbReference type="SAM" id="SignalP"/>
    </source>
</evidence>
<dbReference type="PROSITE" id="PS51257">
    <property type="entry name" value="PROKAR_LIPOPROTEIN"/>
    <property type="match status" value="1"/>
</dbReference>
<comment type="caution">
    <text evidence="5">The sequence shown here is derived from an EMBL/GenBank/DDBJ whole genome shotgun (WGS) entry which is preliminary data.</text>
</comment>
<keyword evidence="2 3" id="KW-0732">Signal</keyword>
<evidence type="ECO:0000313" key="5">
    <source>
        <dbReference type="EMBL" id="MBP0724252.1"/>
    </source>
</evidence>
<dbReference type="PROSITE" id="PS50983">
    <property type="entry name" value="FE_B12_PBP"/>
    <property type="match status" value="1"/>
</dbReference>
<dbReference type="PANTHER" id="PTHR30535">
    <property type="entry name" value="VITAMIN B12-BINDING PROTEIN"/>
    <property type="match status" value="1"/>
</dbReference>
<accession>A0A940NNW3</accession>
<organism evidence="5 6">
    <name type="scientific">Gottfriedia endophytica</name>
    <dbReference type="NCBI Taxonomy" id="2820819"/>
    <lineage>
        <taxon>Bacteria</taxon>
        <taxon>Bacillati</taxon>
        <taxon>Bacillota</taxon>
        <taxon>Bacilli</taxon>
        <taxon>Bacillales</taxon>
        <taxon>Bacillaceae</taxon>
        <taxon>Gottfriedia</taxon>
    </lineage>
</organism>
<evidence type="ECO:0000256" key="1">
    <source>
        <dbReference type="ARBA" id="ARBA00008814"/>
    </source>
</evidence>
<dbReference type="RefSeq" id="WP_209402589.1">
    <property type="nucleotide sequence ID" value="NZ_JAGIYQ010000002.1"/>
</dbReference>
<sequence length="322" mass="35357">MKGSKKLLFSLISLLVVFVVACSSFHVGKASNGKKTTTTQQAAFPVTVTDATKSKFTIKKEPKRIVSLMPSNTEILFALNKGKDVVGVTDYDNYPTSVSKIAKVSGKNMTFNVEKIISLKPDLVLAHQSSLATAGDAFKQLKDARIPVYVVKDAETFDSVYGTILDIGKVTGKVKEANSVINKMKTNLKKVQDKVAKSKVHPSVYVEVSGPPQIYTPGNGTFINEMLNKIGAKNIASNQKGWIQYSEEAVIKANPDVIITTYGYYEKDLPKKIVARQNWGTIKAVQNKRVYDVNSDTTSRPGPRLVEGVEELAKAIYPELYK</sequence>
<evidence type="ECO:0000259" key="4">
    <source>
        <dbReference type="PROSITE" id="PS50983"/>
    </source>
</evidence>
<dbReference type="Proteomes" id="UP000682134">
    <property type="component" value="Unassembled WGS sequence"/>
</dbReference>
<dbReference type="AlphaFoldDB" id="A0A940NNW3"/>
<dbReference type="GO" id="GO:0071281">
    <property type="term" value="P:cellular response to iron ion"/>
    <property type="evidence" value="ECO:0007669"/>
    <property type="project" value="TreeGrafter"/>
</dbReference>
<dbReference type="InterPro" id="IPR002491">
    <property type="entry name" value="ABC_transptr_periplasmic_BD"/>
</dbReference>
<feature type="domain" description="Fe/B12 periplasmic-binding" evidence="4">
    <location>
        <begin position="64"/>
        <end position="320"/>
    </location>
</feature>
<comment type="similarity">
    <text evidence="1">Belongs to the bacterial solute-binding protein 8 family.</text>
</comment>
<dbReference type="PANTHER" id="PTHR30535:SF34">
    <property type="entry name" value="MOLYBDATE-BINDING PROTEIN MOLA"/>
    <property type="match status" value="1"/>
</dbReference>
<evidence type="ECO:0000313" key="6">
    <source>
        <dbReference type="Proteomes" id="UP000682134"/>
    </source>
</evidence>
<feature type="signal peptide" evidence="3">
    <location>
        <begin position="1"/>
        <end position="21"/>
    </location>
</feature>
<dbReference type="EMBL" id="JAGIYQ010000002">
    <property type="protein sequence ID" value="MBP0724252.1"/>
    <property type="molecule type" value="Genomic_DNA"/>
</dbReference>
<dbReference type="SUPFAM" id="SSF53807">
    <property type="entry name" value="Helical backbone' metal receptor"/>
    <property type="match status" value="1"/>
</dbReference>
<proteinExistence type="inferred from homology"/>
<protein>
    <submittedName>
        <fullName evidence="5">ABC transporter substrate-binding protein</fullName>
    </submittedName>
</protein>
<dbReference type="InterPro" id="IPR050902">
    <property type="entry name" value="ABC_Transporter_SBP"/>
</dbReference>
<dbReference type="CDD" id="cd01143">
    <property type="entry name" value="YvrC"/>
    <property type="match status" value="1"/>
</dbReference>
<dbReference type="FunFam" id="3.40.50.1980:FF:000035">
    <property type="entry name" value="Iron ABC transporter substrate-binding protein"/>
    <property type="match status" value="1"/>
</dbReference>
<dbReference type="Pfam" id="PF01497">
    <property type="entry name" value="Peripla_BP_2"/>
    <property type="match status" value="1"/>
</dbReference>